<organism evidence="3 4">
    <name type="scientific">Dichomitus squalens</name>
    <dbReference type="NCBI Taxonomy" id="114155"/>
    <lineage>
        <taxon>Eukaryota</taxon>
        <taxon>Fungi</taxon>
        <taxon>Dikarya</taxon>
        <taxon>Basidiomycota</taxon>
        <taxon>Agaricomycotina</taxon>
        <taxon>Agaricomycetes</taxon>
        <taxon>Polyporales</taxon>
        <taxon>Polyporaceae</taxon>
        <taxon>Dichomitus</taxon>
    </lineage>
</organism>
<evidence type="ECO:0000313" key="4">
    <source>
        <dbReference type="Proteomes" id="UP000292082"/>
    </source>
</evidence>
<feature type="region of interest" description="Disordered" evidence="1">
    <location>
        <begin position="370"/>
        <end position="394"/>
    </location>
</feature>
<name>A0A4Q9QEP1_9APHY</name>
<keyword evidence="2" id="KW-0472">Membrane</keyword>
<reference evidence="3 4" key="1">
    <citation type="submission" date="2019-01" db="EMBL/GenBank/DDBJ databases">
        <title>Draft genome sequences of three monokaryotic isolates of the white-rot basidiomycete fungus Dichomitus squalens.</title>
        <authorList>
            <consortium name="DOE Joint Genome Institute"/>
            <person name="Lopez S.C."/>
            <person name="Andreopoulos B."/>
            <person name="Pangilinan J."/>
            <person name="Lipzen A."/>
            <person name="Riley R."/>
            <person name="Ahrendt S."/>
            <person name="Ng V."/>
            <person name="Barry K."/>
            <person name="Daum C."/>
            <person name="Grigoriev I.V."/>
            <person name="Hilden K.S."/>
            <person name="Makela M.R."/>
            <person name="de Vries R.P."/>
        </authorList>
    </citation>
    <scope>NUCLEOTIDE SEQUENCE [LARGE SCALE GENOMIC DNA]</scope>
    <source>
        <strain evidence="3 4">CBS 464.89</strain>
    </source>
</reference>
<dbReference type="AlphaFoldDB" id="A0A4Q9QEP1"/>
<feature type="region of interest" description="Disordered" evidence="1">
    <location>
        <begin position="541"/>
        <end position="602"/>
    </location>
</feature>
<evidence type="ECO:0000256" key="1">
    <source>
        <dbReference type="SAM" id="MobiDB-lite"/>
    </source>
</evidence>
<feature type="region of interest" description="Disordered" evidence="1">
    <location>
        <begin position="243"/>
        <end position="263"/>
    </location>
</feature>
<dbReference type="STRING" id="114155.A0A4Q9QEP1"/>
<keyword evidence="4" id="KW-1185">Reference proteome</keyword>
<sequence length="718" mass="75989">MDLPPLFVTDKSTPPTDLSTRTTYQAYAPYTQAPDTTTNDNVDREEKHSPAKQSHAPAKHSSKSKAVKGKPKAPSVLEVQAQDVPGPAPDTGLPSPRPLAEHPVHTGILPIIPSQSPTTLTVPPVTLALASGLSALPPLTALATRASRSPIPTPSLAEVPNDPSRALGANQPDHDTDKGPSHTQIVVAVLVSVGIIFMFLSVLVFWRWRNRPRKRTCPTPSLPIFQDPFTDQDLKVDDESLFGGKDNDSSIARPPSNGIYPWVQYTPRPSEGLAAAKSKSPLPNLPSKEPLAAPKSALISDKPVNPVHVKLPAKTSTYNEPPANPPVQQMQTALTRAAHRVSAMSMSIYPTSPQSNAGIGIAIGGASPLTGDGTPMLNRKPSRERAAAKDRQSFRHSLGATEYRDIYGGAQATSPLLQPPAPTAAPPMSRASQRRSMFTPASGPGRARVQPGYTPGAATATLRASSTVAGITTLARPPGTRASLLAQHCEPTYVLPPLSPALKSDARRERDTRALTSALGLATPSAPAYAHAHEPAYLFSPATTLHPDDSITLAGDRERGDRRRSFASRPAPPLPPVPSSTPAPTPTHHRAQSEAPMSPGTEASARLGNLMLAEFTASMASLPSARIVGAAPPAHQGAQGQGQAKTRAGVPRKNVSGSRADDRPPRVPSPLPLPSLAQMAMAHANPEAYDDYRSPTYSIYGLYETERRSRAQGAPTDF</sequence>
<dbReference type="EMBL" id="ML145084">
    <property type="protein sequence ID" value="TBU65830.1"/>
    <property type="molecule type" value="Genomic_DNA"/>
</dbReference>
<evidence type="ECO:0000313" key="3">
    <source>
        <dbReference type="EMBL" id="TBU65830.1"/>
    </source>
</evidence>
<keyword evidence="2" id="KW-1133">Transmembrane helix</keyword>
<feature type="compositionally biased region" description="Basic residues" evidence="1">
    <location>
        <begin position="57"/>
        <end position="71"/>
    </location>
</feature>
<feature type="compositionally biased region" description="Pro residues" evidence="1">
    <location>
        <begin position="570"/>
        <end position="585"/>
    </location>
</feature>
<feature type="compositionally biased region" description="Basic and acidic residues" evidence="1">
    <location>
        <begin position="381"/>
        <end position="393"/>
    </location>
</feature>
<feature type="compositionally biased region" description="Polar residues" evidence="1">
    <location>
        <begin position="10"/>
        <end position="25"/>
    </location>
</feature>
<gene>
    <name evidence="3" type="ORF">BD310DRAFT_953909</name>
</gene>
<keyword evidence="2" id="KW-0812">Transmembrane</keyword>
<feature type="compositionally biased region" description="Basic and acidic residues" evidence="1">
    <location>
        <begin position="555"/>
        <end position="564"/>
    </location>
</feature>
<feature type="region of interest" description="Disordered" evidence="1">
    <location>
        <begin position="412"/>
        <end position="454"/>
    </location>
</feature>
<feature type="transmembrane region" description="Helical" evidence="2">
    <location>
        <begin position="185"/>
        <end position="206"/>
    </location>
</feature>
<feature type="compositionally biased region" description="Low complexity" evidence="1">
    <location>
        <begin position="632"/>
        <end position="644"/>
    </location>
</feature>
<feature type="region of interest" description="Disordered" evidence="1">
    <location>
        <begin position="1"/>
        <end position="100"/>
    </location>
</feature>
<evidence type="ECO:0000256" key="2">
    <source>
        <dbReference type="SAM" id="Phobius"/>
    </source>
</evidence>
<feature type="region of interest" description="Disordered" evidence="1">
    <location>
        <begin position="632"/>
        <end position="673"/>
    </location>
</feature>
<dbReference type="Proteomes" id="UP000292082">
    <property type="component" value="Unassembled WGS sequence"/>
</dbReference>
<feature type="region of interest" description="Disordered" evidence="1">
    <location>
        <begin position="146"/>
        <end position="180"/>
    </location>
</feature>
<protein>
    <submittedName>
        <fullName evidence="3">Uncharacterized protein</fullName>
    </submittedName>
</protein>
<proteinExistence type="predicted"/>
<accession>A0A4Q9QEP1</accession>